<reference evidence="10" key="1">
    <citation type="submission" date="2019-08" db="EMBL/GenBank/DDBJ databases">
        <title>Genomic characterization of a novel candidate phylum (ARYD3) from a high temperature, high salinity tertiary oil reservoir in north central Oklahoma, USA.</title>
        <authorList>
            <person name="Youssef N.H."/>
            <person name="Yadav A."/>
            <person name="Elshahed M.S."/>
        </authorList>
    </citation>
    <scope>NUCLEOTIDE SEQUENCE [LARGE SCALE GENOMIC DNA]</scope>
    <source>
        <strain evidence="10">ARYD3</strain>
    </source>
</reference>
<evidence type="ECO:0000256" key="1">
    <source>
        <dbReference type="ARBA" id="ARBA00022730"/>
    </source>
</evidence>
<evidence type="ECO:0000256" key="4">
    <source>
        <dbReference type="ARBA" id="ARBA00022840"/>
    </source>
</evidence>
<keyword evidence="7 10" id="KW-0255">Endonuclease</keyword>
<dbReference type="HAMAP" id="MF_00092">
    <property type="entry name" value="MutS2"/>
    <property type="match status" value="1"/>
</dbReference>
<evidence type="ECO:0000256" key="2">
    <source>
        <dbReference type="ARBA" id="ARBA00022741"/>
    </source>
</evidence>
<dbReference type="GO" id="GO:0006298">
    <property type="term" value="P:mismatch repair"/>
    <property type="evidence" value="ECO:0007669"/>
    <property type="project" value="InterPro"/>
</dbReference>
<dbReference type="InterPro" id="IPR005747">
    <property type="entry name" value="MutS2"/>
</dbReference>
<dbReference type="EC" id="3.6.4.-" evidence="7"/>
<dbReference type="GO" id="GO:0030983">
    <property type="term" value="F:mismatched DNA binding"/>
    <property type="evidence" value="ECO:0007669"/>
    <property type="project" value="InterPro"/>
</dbReference>
<dbReference type="InterPro" id="IPR002625">
    <property type="entry name" value="Smr_dom"/>
</dbReference>
<keyword evidence="2 7" id="KW-0547">Nucleotide-binding</keyword>
<dbReference type="GO" id="GO:0140664">
    <property type="term" value="F:ATP-dependent DNA damage sensor activity"/>
    <property type="evidence" value="ECO:0007669"/>
    <property type="project" value="InterPro"/>
</dbReference>
<dbReference type="GO" id="GO:0072344">
    <property type="term" value="P:rescue of stalled ribosome"/>
    <property type="evidence" value="ECO:0007669"/>
    <property type="project" value="UniProtKB-UniRule"/>
</dbReference>
<dbReference type="GO" id="GO:0005524">
    <property type="term" value="F:ATP binding"/>
    <property type="evidence" value="ECO:0007669"/>
    <property type="project" value="UniProtKB-UniRule"/>
</dbReference>
<keyword evidence="5 7" id="KW-0694">RNA-binding</keyword>
<dbReference type="InterPro" id="IPR027417">
    <property type="entry name" value="P-loop_NTPase"/>
</dbReference>
<dbReference type="Proteomes" id="UP000324143">
    <property type="component" value="Unassembled WGS sequence"/>
</dbReference>
<evidence type="ECO:0000256" key="8">
    <source>
        <dbReference type="SAM" id="Coils"/>
    </source>
</evidence>
<dbReference type="PROSITE" id="PS50828">
    <property type="entry name" value="SMR"/>
    <property type="match status" value="1"/>
</dbReference>
<dbReference type="Gene3D" id="3.40.50.300">
    <property type="entry name" value="P-loop containing nucleotide triphosphate hydrolases"/>
    <property type="match status" value="1"/>
</dbReference>
<keyword evidence="7" id="KW-0540">Nuclease</keyword>
<dbReference type="GO" id="GO:0045910">
    <property type="term" value="P:negative regulation of DNA recombination"/>
    <property type="evidence" value="ECO:0007669"/>
    <property type="project" value="InterPro"/>
</dbReference>
<keyword evidence="6 7" id="KW-0238">DNA-binding</keyword>
<dbReference type="NCBIfam" id="TIGR01069">
    <property type="entry name" value="mutS2"/>
    <property type="match status" value="1"/>
</dbReference>
<dbReference type="GO" id="GO:0016887">
    <property type="term" value="F:ATP hydrolysis activity"/>
    <property type="evidence" value="ECO:0007669"/>
    <property type="project" value="InterPro"/>
</dbReference>
<feature type="domain" description="Smr" evidence="9">
    <location>
        <begin position="713"/>
        <end position="780"/>
    </location>
</feature>
<comment type="function">
    <text evidence="7">Endonuclease that is involved in the suppression of homologous recombination and thus may have a key role in the control of bacterial genetic diversity.</text>
</comment>
<feature type="coiled-coil region" evidence="8">
    <location>
        <begin position="513"/>
        <end position="634"/>
    </location>
</feature>
<evidence type="ECO:0000313" key="11">
    <source>
        <dbReference type="Proteomes" id="UP000324143"/>
    </source>
</evidence>
<organism evidence="10 11">
    <name type="scientific">Candidatus Mcinerneyibacterium aminivorans</name>
    <dbReference type="NCBI Taxonomy" id="2703815"/>
    <lineage>
        <taxon>Bacteria</taxon>
        <taxon>Candidatus Macinerneyibacteriota</taxon>
        <taxon>Candidatus Mcinerneyibacteria</taxon>
        <taxon>Candidatus Mcinerneyibacteriales</taxon>
        <taxon>Candidatus Mcinerneyibacteriaceae</taxon>
        <taxon>Candidatus Mcinerneyibacterium</taxon>
    </lineage>
</organism>
<proteinExistence type="inferred from homology"/>
<comment type="function">
    <text evidence="7">Acts as a ribosome collision sensor, splitting the ribosome into its 2 subunits. Detects stalled/collided 70S ribosomes which it binds and splits by an ATP-hydrolysis driven conformational change. Acts upstream of the ribosome quality control system (RQC), a ribosome-associated complex that mediates the extraction of incompletely synthesized nascent chains from stalled ribosomes and their subsequent degradation. Probably generates substrates for RQC.</text>
</comment>
<dbReference type="PANTHER" id="PTHR48466">
    <property type="entry name" value="OS10G0509000 PROTEIN-RELATED"/>
    <property type="match status" value="1"/>
</dbReference>
<dbReference type="InterPro" id="IPR045076">
    <property type="entry name" value="MutS"/>
</dbReference>
<dbReference type="Pfam" id="PF01713">
    <property type="entry name" value="Smr"/>
    <property type="match status" value="1"/>
</dbReference>
<dbReference type="InterPro" id="IPR036063">
    <property type="entry name" value="Smr_dom_sf"/>
</dbReference>
<keyword evidence="11" id="KW-1185">Reference proteome</keyword>
<feature type="coiled-coil region" evidence="8">
    <location>
        <begin position="137"/>
        <end position="175"/>
    </location>
</feature>
<dbReference type="PANTHER" id="PTHR48466:SF2">
    <property type="entry name" value="OS10G0509000 PROTEIN"/>
    <property type="match status" value="1"/>
</dbReference>
<comment type="subunit">
    <text evidence="7">Homodimer. Binds to stalled ribosomes, contacting rRNA.</text>
</comment>
<dbReference type="FunFam" id="3.40.50.300:FF:000830">
    <property type="entry name" value="Endonuclease MutS2"/>
    <property type="match status" value="1"/>
</dbReference>
<dbReference type="GO" id="GO:0043023">
    <property type="term" value="F:ribosomal large subunit binding"/>
    <property type="evidence" value="ECO:0007669"/>
    <property type="project" value="UniProtKB-UniRule"/>
</dbReference>
<evidence type="ECO:0000256" key="6">
    <source>
        <dbReference type="ARBA" id="ARBA00023125"/>
    </source>
</evidence>
<dbReference type="InterPro" id="IPR036187">
    <property type="entry name" value="DNA_mismatch_repair_MutS_sf"/>
</dbReference>
<dbReference type="Gene3D" id="1.10.1420.10">
    <property type="match status" value="2"/>
</dbReference>
<evidence type="ECO:0000256" key="5">
    <source>
        <dbReference type="ARBA" id="ARBA00022884"/>
    </source>
</evidence>
<keyword evidence="3 7" id="KW-0378">Hydrolase</keyword>
<comment type="caution">
    <text evidence="10">The sequence shown here is derived from an EMBL/GenBank/DDBJ whole genome shotgun (WGS) entry which is preliminary data.</text>
</comment>
<dbReference type="EMBL" id="VSIX01000065">
    <property type="protein sequence ID" value="TYB30905.1"/>
    <property type="molecule type" value="Genomic_DNA"/>
</dbReference>
<dbReference type="Gene3D" id="3.30.1370.110">
    <property type="match status" value="1"/>
</dbReference>
<protein>
    <recommendedName>
        <fullName evidence="7">Endonuclease MutS2</fullName>
        <ecNumber evidence="7">3.1.-.-</ecNumber>
    </recommendedName>
    <alternativeName>
        <fullName evidence="7">Ribosome-associated protein quality control-upstream factor</fullName>
        <shortName evidence="7">RQC-upstream factor</shortName>
        <shortName evidence="7">RqcU</shortName>
        <ecNumber evidence="7">3.6.4.-</ecNumber>
    </alternativeName>
</protein>
<name>A0A5D0MG80_9BACT</name>
<dbReference type="GO" id="GO:0019843">
    <property type="term" value="F:rRNA binding"/>
    <property type="evidence" value="ECO:0007669"/>
    <property type="project" value="UniProtKB-UniRule"/>
</dbReference>
<evidence type="ECO:0000256" key="7">
    <source>
        <dbReference type="HAMAP-Rule" id="MF_00092"/>
    </source>
</evidence>
<dbReference type="InterPro" id="IPR000432">
    <property type="entry name" value="DNA_mismatch_repair_MutS_C"/>
</dbReference>
<dbReference type="PIRSF" id="PIRSF005814">
    <property type="entry name" value="MutS_YshD"/>
    <property type="match status" value="1"/>
</dbReference>
<dbReference type="GO" id="GO:0004519">
    <property type="term" value="F:endonuclease activity"/>
    <property type="evidence" value="ECO:0007669"/>
    <property type="project" value="UniProtKB-UniRule"/>
</dbReference>
<gene>
    <name evidence="7" type="primary">mutS2</name>
    <name evidence="7" type="synonym">rqcU</name>
    <name evidence="10" type="ORF">FXF47_06900</name>
</gene>
<dbReference type="SUPFAM" id="SSF48334">
    <property type="entry name" value="DNA repair protein MutS, domain III"/>
    <property type="match status" value="1"/>
</dbReference>
<keyword evidence="8" id="KW-0175">Coiled coil</keyword>
<dbReference type="InterPro" id="IPR046893">
    <property type="entry name" value="MSSS"/>
</dbReference>
<dbReference type="AlphaFoldDB" id="A0A5D0MG80"/>
<dbReference type="Pfam" id="PF20297">
    <property type="entry name" value="MSSS"/>
    <property type="match status" value="1"/>
</dbReference>
<dbReference type="SUPFAM" id="SSF52540">
    <property type="entry name" value="P-loop containing nucleoside triphosphate hydrolases"/>
    <property type="match status" value="1"/>
</dbReference>
<evidence type="ECO:0000259" key="9">
    <source>
        <dbReference type="PROSITE" id="PS50828"/>
    </source>
</evidence>
<keyword evidence="1 7" id="KW-0699">rRNA-binding</keyword>
<comment type="similarity">
    <text evidence="7">Belongs to the DNA mismatch repair MutS family. MutS2 subfamily.</text>
</comment>
<dbReference type="InterPro" id="IPR007696">
    <property type="entry name" value="DNA_mismatch_repair_MutS_core"/>
</dbReference>
<accession>A0A5D0MG80</accession>
<dbReference type="SMART" id="SM00533">
    <property type="entry name" value="MUTSd"/>
    <property type="match status" value="1"/>
</dbReference>
<evidence type="ECO:0000256" key="3">
    <source>
        <dbReference type="ARBA" id="ARBA00022801"/>
    </source>
</evidence>
<dbReference type="EC" id="3.1.-.-" evidence="7"/>
<feature type="binding site" evidence="7">
    <location>
        <begin position="332"/>
        <end position="339"/>
    </location>
    <ligand>
        <name>ATP</name>
        <dbReference type="ChEBI" id="CHEBI:30616"/>
    </ligand>
</feature>
<evidence type="ECO:0000313" key="10">
    <source>
        <dbReference type="EMBL" id="TYB30905.1"/>
    </source>
</evidence>
<dbReference type="SMART" id="SM00534">
    <property type="entry name" value="MUTSac"/>
    <property type="match status" value="1"/>
</dbReference>
<dbReference type="Pfam" id="PF00488">
    <property type="entry name" value="MutS_V"/>
    <property type="match status" value="1"/>
</dbReference>
<keyword evidence="4 7" id="KW-0067">ATP-binding</keyword>
<sequence>MILNKSKLEFDAIKSRLKSMVLTDQAKEIIENQKFSSDVETAKKRLDKNYLFRKLFLTNHEFYLKDIFDMEDFISDIEKDIYYQLPGNYKKLERMLTEAIRVKKLFSKLDEEFKLIKNYSNELSKHSKLIDFICSKINDEEEIREDASELLKGLINEEKSLRKKLQSSINKLMKKYNKKGYLQDKLYTSRNDRFVLPVKARHSGKIKGIVQGTSASGNTMYMEPMEIVELNNNISSIYHRIEEEKKKILYEIGEKVNNKIYEIKKTLKCLYKLDFEIAKAKYVDSIDAEKPEINKNGNFEIYKGRHPLIDEEEVVPIDIWLKNDKKGIVITGPNAGGKTVTLKTIGLFTLMTMFGLMIPAKEWSKISIFDNIFVDIGDYQSIEQNLSTFSGHINNFTKFVNTVDKNTLILLDEIGVGTDPEEGASLAMALIDYFIDEGATVIVTTHYNALKRHSMEDDRLENASCLFDYENIEPLYKIKVGTPGSSSGLLVAKKLGLPEIIINKAESYIDKEHLKLEEMITELEHKLSKTEDLKENLEKENEKLQEKMEYYENELEKITNKKTRKKMESLQDFEREFFNIKDQLNDVLNKMQQKENEKEEVDEREVKKKVDEAIKKVKNEKEKIKQKMKKIEKPEVGDKIYLEGYKIKGTVEEIDKRKDNVKLNCNGMIVNVSMDDLIGYKVEEDEKSMKERKTNYSVDKTSKFVGTEIVLVGMRRLDAIEKLGDFISHAILEGHENIKIVHGIGTGVLREAIHDYLEENPNIKDYYYEDRRGVVTIGEL</sequence>